<comment type="pathway">
    <text evidence="1 8">Purine metabolism; IMP biosynthesis via de novo pathway; 5-amino-1-(5-phospho-D-ribosyl)imidazole-4-carboxamide from 5-amino-1-(5-phospho-D-ribosyl)imidazole-4-carboxylate: step 1/2.</text>
</comment>
<sequence length="309" mass="34837">MATFQFPGQTAFYRGKVRDVYTINDRLLVMIASDRISAFDVILPEPIPYKGQVLNQIAAYMLKATADICPNWLLSVPAPNASIGKKCVPFKIEMVVRGNLTGHAWRTYSSGKRVLCGVTLPEGLKENDYFPTPIITPSTKAAEGHDEDISKEEIISGGLATAEEWAVLEKYTLQLFERGKEIAAKRGLILVDTKYEFGKIGDTIYLMDEIHTPDSSRYFYADGFEERQSAGEKQKQLSKEFVREWLIANNFMGKEGQTVPAMTPEWIDTISKRYIELYEQVIGESFVPQQLTPEETNARIEKELMVKAG</sequence>
<dbReference type="PANTHER" id="PTHR43700">
    <property type="entry name" value="PHOSPHORIBOSYLAMINOIMIDAZOLE-SUCCINOCARBOXAMIDE SYNTHASE"/>
    <property type="match status" value="1"/>
</dbReference>
<dbReference type="CDD" id="cd01414">
    <property type="entry name" value="SAICAR_synt_Sc"/>
    <property type="match status" value="1"/>
</dbReference>
<dbReference type="EC" id="6.3.2.6" evidence="8"/>
<comment type="similarity">
    <text evidence="2 8">Belongs to the SAICAR synthetase family.</text>
</comment>
<proteinExistence type="inferred from homology"/>
<dbReference type="AlphaFoldDB" id="A0A0C1LHP0"/>
<evidence type="ECO:0000256" key="8">
    <source>
        <dbReference type="HAMAP-Rule" id="MF_00137"/>
    </source>
</evidence>
<protein>
    <recommendedName>
        <fullName evidence="8">Phosphoribosylaminoimidazole-succinocarboxamide synthase</fullName>
        <ecNumber evidence="8">6.3.2.6</ecNumber>
    </recommendedName>
    <alternativeName>
        <fullName evidence="8">SAICAR synthetase</fullName>
    </alternativeName>
</protein>
<comment type="catalytic activity">
    <reaction evidence="7 8">
        <text>5-amino-1-(5-phospho-D-ribosyl)imidazole-4-carboxylate + L-aspartate + ATP = (2S)-2-[5-amino-1-(5-phospho-beta-D-ribosyl)imidazole-4-carboxamido]succinate + ADP + phosphate + 2 H(+)</text>
        <dbReference type="Rhea" id="RHEA:22628"/>
        <dbReference type="ChEBI" id="CHEBI:15378"/>
        <dbReference type="ChEBI" id="CHEBI:29991"/>
        <dbReference type="ChEBI" id="CHEBI:30616"/>
        <dbReference type="ChEBI" id="CHEBI:43474"/>
        <dbReference type="ChEBI" id="CHEBI:58443"/>
        <dbReference type="ChEBI" id="CHEBI:77657"/>
        <dbReference type="ChEBI" id="CHEBI:456216"/>
        <dbReference type="EC" id="6.3.2.6"/>
    </reaction>
</comment>
<dbReference type="OrthoDB" id="9801549at2"/>
<dbReference type="HAMAP" id="MF_00137">
    <property type="entry name" value="SAICAR_synth"/>
    <property type="match status" value="1"/>
</dbReference>
<dbReference type="InterPro" id="IPR028923">
    <property type="entry name" value="SAICAR_synt/ADE2_N"/>
</dbReference>
<evidence type="ECO:0000256" key="6">
    <source>
        <dbReference type="ARBA" id="ARBA00022840"/>
    </source>
</evidence>
<evidence type="ECO:0000313" key="11">
    <source>
        <dbReference type="Proteomes" id="UP000031408"/>
    </source>
</evidence>
<gene>
    <name evidence="8" type="primary">purC</name>
    <name evidence="10" type="ORF">OI18_08195</name>
</gene>
<evidence type="ECO:0000259" key="9">
    <source>
        <dbReference type="Pfam" id="PF01259"/>
    </source>
</evidence>
<comment type="caution">
    <text evidence="10">The sequence shown here is derived from an EMBL/GenBank/DDBJ whole genome shotgun (WGS) entry which is preliminary data.</text>
</comment>
<evidence type="ECO:0000256" key="5">
    <source>
        <dbReference type="ARBA" id="ARBA00022755"/>
    </source>
</evidence>
<dbReference type="GO" id="GO:0005737">
    <property type="term" value="C:cytoplasm"/>
    <property type="evidence" value="ECO:0007669"/>
    <property type="project" value="TreeGrafter"/>
</dbReference>
<evidence type="ECO:0000256" key="2">
    <source>
        <dbReference type="ARBA" id="ARBA00010190"/>
    </source>
</evidence>
<keyword evidence="6 8" id="KW-0067">ATP-binding</keyword>
<dbReference type="SUPFAM" id="SSF56104">
    <property type="entry name" value="SAICAR synthase-like"/>
    <property type="match status" value="1"/>
</dbReference>
<keyword evidence="3 8" id="KW-0436">Ligase</keyword>
<dbReference type="UniPathway" id="UPA00074">
    <property type="reaction ID" value="UER00131"/>
</dbReference>
<dbReference type="EMBL" id="JSVC01000009">
    <property type="protein sequence ID" value="KIC94883.1"/>
    <property type="molecule type" value="Genomic_DNA"/>
</dbReference>
<evidence type="ECO:0000256" key="4">
    <source>
        <dbReference type="ARBA" id="ARBA00022741"/>
    </source>
</evidence>
<dbReference type="GO" id="GO:0004639">
    <property type="term" value="F:phosphoribosylaminoimidazolesuccinocarboxamide synthase activity"/>
    <property type="evidence" value="ECO:0007669"/>
    <property type="project" value="UniProtKB-UniRule"/>
</dbReference>
<dbReference type="InterPro" id="IPR018236">
    <property type="entry name" value="SAICAR_synthetase_CS"/>
</dbReference>
<dbReference type="FunFam" id="3.30.200.20:FF:000199">
    <property type="entry name" value="Phosphoribosylaminoimidazole-succinocarboxamide synthase"/>
    <property type="match status" value="1"/>
</dbReference>
<feature type="domain" description="SAICAR synthetase/ADE2 N-terminal" evidence="9">
    <location>
        <begin position="12"/>
        <end position="250"/>
    </location>
</feature>
<accession>A0A0C1LHP0</accession>
<dbReference type="GO" id="GO:0006189">
    <property type="term" value="P:'de novo' IMP biosynthetic process"/>
    <property type="evidence" value="ECO:0007669"/>
    <property type="project" value="UniProtKB-UniRule"/>
</dbReference>
<dbReference type="Pfam" id="PF01259">
    <property type="entry name" value="SAICAR_synt"/>
    <property type="match status" value="1"/>
</dbReference>
<keyword evidence="5 8" id="KW-0658">Purine biosynthesis</keyword>
<keyword evidence="11" id="KW-1185">Reference proteome</keyword>
<evidence type="ECO:0000256" key="3">
    <source>
        <dbReference type="ARBA" id="ARBA00022598"/>
    </source>
</evidence>
<reference evidence="10 11" key="1">
    <citation type="submission" date="2014-11" db="EMBL/GenBank/DDBJ databases">
        <title>Genome sequence of Flavihumibacter solisilvae 3-3.</title>
        <authorList>
            <person name="Zhou G."/>
            <person name="Li M."/>
            <person name="Wang G."/>
        </authorList>
    </citation>
    <scope>NUCLEOTIDE SEQUENCE [LARGE SCALE GENOMIC DNA]</scope>
    <source>
        <strain evidence="10 11">3-3</strain>
    </source>
</reference>
<dbReference type="STRING" id="1349421.OI18_08195"/>
<dbReference type="PROSITE" id="PS01058">
    <property type="entry name" value="SAICAR_SYNTHETASE_2"/>
    <property type="match status" value="1"/>
</dbReference>
<organism evidence="10 11">
    <name type="scientific">Flavihumibacter solisilvae</name>
    <dbReference type="NCBI Taxonomy" id="1349421"/>
    <lineage>
        <taxon>Bacteria</taxon>
        <taxon>Pseudomonadati</taxon>
        <taxon>Bacteroidota</taxon>
        <taxon>Chitinophagia</taxon>
        <taxon>Chitinophagales</taxon>
        <taxon>Chitinophagaceae</taxon>
        <taxon>Flavihumibacter</taxon>
    </lineage>
</organism>
<dbReference type="NCBIfam" id="NF009251">
    <property type="entry name" value="PRK12607.1"/>
    <property type="match status" value="1"/>
</dbReference>
<name>A0A0C1LHP0_9BACT</name>
<evidence type="ECO:0000256" key="1">
    <source>
        <dbReference type="ARBA" id="ARBA00004672"/>
    </source>
</evidence>
<dbReference type="GO" id="GO:0005524">
    <property type="term" value="F:ATP binding"/>
    <property type="evidence" value="ECO:0007669"/>
    <property type="project" value="UniProtKB-KW"/>
</dbReference>
<keyword evidence="4 8" id="KW-0547">Nucleotide-binding</keyword>
<dbReference type="Gene3D" id="3.30.470.20">
    <property type="entry name" value="ATP-grasp fold, B domain"/>
    <property type="match status" value="1"/>
</dbReference>
<dbReference type="Proteomes" id="UP000031408">
    <property type="component" value="Unassembled WGS sequence"/>
</dbReference>
<dbReference type="Gene3D" id="3.30.200.20">
    <property type="entry name" value="Phosphorylase Kinase, domain 1"/>
    <property type="match status" value="1"/>
</dbReference>
<evidence type="ECO:0000313" key="10">
    <source>
        <dbReference type="EMBL" id="KIC94883.1"/>
    </source>
</evidence>
<dbReference type="PANTHER" id="PTHR43700:SF1">
    <property type="entry name" value="PHOSPHORIBOSYLAMINOIMIDAZOLE-SUCCINOCARBOXAMIDE SYNTHASE"/>
    <property type="match status" value="1"/>
</dbReference>
<dbReference type="RefSeq" id="WP_039138884.1">
    <property type="nucleotide sequence ID" value="NZ_JSVC01000009.1"/>
</dbReference>
<evidence type="ECO:0000256" key="7">
    <source>
        <dbReference type="ARBA" id="ARBA00048475"/>
    </source>
</evidence>